<dbReference type="OrthoDB" id="7374881at2"/>
<evidence type="ECO:0008006" key="4">
    <source>
        <dbReference type="Google" id="ProtNLM"/>
    </source>
</evidence>
<dbReference type="Proteomes" id="UP000295131">
    <property type="component" value="Unassembled WGS sequence"/>
</dbReference>
<accession>A0A4R5PIJ8</accession>
<dbReference type="PROSITE" id="PS51257">
    <property type="entry name" value="PROKAR_LIPOPROTEIN"/>
    <property type="match status" value="1"/>
</dbReference>
<keyword evidence="3" id="KW-1185">Reference proteome</keyword>
<feature type="signal peptide" evidence="1">
    <location>
        <begin position="1"/>
        <end position="27"/>
    </location>
</feature>
<dbReference type="RefSeq" id="WP_133285711.1">
    <property type="nucleotide sequence ID" value="NZ_SMSI01000004.1"/>
</dbReference>
<evidence type="ECO:0000256" key="1">
    <source>
        <dbReference type="SAM" id="SignalP"/>
    </source>
</evidence>
<gene>
    <name evidence="2" type="ORF">E2A64_17000</name>
</gene>
<name>A0A4R5PIJ8_9HYPH</name>
<evidence type="ECO:0000313" key="3">
    <source>
        <dbReference type="Proteomes" id="UP000295131"/>
    </source>
</evidence>
<comment type="caution">
    <text evidence="2">The sequence shown here is derived from an EMBL/GenBank/DDBJ whole genome shotgun (WGS) entry which is preliminary data.</text>
</comment>
<keyword evidence="1" id="KW-0732">Signal</keyword>
<organism evidence="2 3">
    <name type="scientific">Pseudohoeflea suaedae</name>
    <dbReference type="NCBI Taxonomy" id="877384"/>
    <lineage>
        <taxon>Bacteria</taxon>
        <taxon>Pseudomonadati</taxon>
        <taxon>Pseudomonadota</taxon>
        <taxon>Alphaproteobacteria</taxon>
        <taxon>Hyphomicrobiales</taxon>
        <taxon>Rhizobiaceae</taxon>
        <taxon>Pseudohoeflea</taxon>
    </lineage>
</organism>
<dbReference type="AlphaFoldDB" id="A0A4R5PIJ8"/>
<sequence>MRNRTSSTLASAMLALLVAGCNQTEQAITPTAADVEQAQSAARAVGAGDVSVRFTPIIGAPIEAITPLSRQFAKEAQARGIPIQASGEQAGKHVFKGYLSAFNDGSKTTLVYVWDVLDPAGARLHRIQGQESVEGAASDAWSIVPPAMMEKIATDVFDAYQSWLDRVSS</sequence>
<evidence type="ECO:0000313" key="2">
    <source>
        <dbReference type="EMBL" id="TDH34365.1"/>
    </source>
</evidence>
<reference evidence="2 3" key="1">
    <citation type="journal article" date="2013" name="Int. J. Syst. Evol. Microbiol.">
        <title>Hoeflea suaedae sp. nov., an endophytic bacterium isolated from the root of the halophyte Suaeda maritima.</title>
        <authorList>
            <person name="Chung E.J."/>
            <person name="Park J.A."/>
            <person name="Pramanik P."/>
            <person name="Bibi F."/>
            <person name="Jeon C.O."/>
            <person name="Chung Y.R."/>
        </authorList>
    </citation>
    <scope>NUCLEOTIDE SEQUENCE [LARGE SCALE GENOMIC DNA]</scope>
    <source>
        <strain evidence="2 3">YC6898</strain>
    </source>
</reference>
<protein>
    <recommendedName>
        <fullName evidence="4">Lipoprotein</fullName>
    </recommendedName>
</protein>
<feature type="chain" id="PRO_5020420734" description="Lipoprotein" evidence="1">
    <location>
        <begin position="28"/>
        <end position="169"/>
    </location>
</feature>
<dbReference type="EMBL" id="SMSI01000004">
    <property type="protein sequence ID" value="TDH34365.1"/>
    <property type="molecule type" value="Genomic_DNA"/>
</dbReference>
<proteinExistence type="predicted"/>